<proteinExistence type="predicted"/>
<keyword evidence="2" id="KW-1185">Reference proteome</keyword>
<sequence>MPLPMNWIKVPGYGHLLPPELALEDLEFARYDKIHEYYLFVKFVWLIRTRALPDDLKIEVKERTPADVCRALHNAVKLGAMDTGWADEYFMVSEEVSVRMGGFPKDFLIQQRRLQSLISNPPNPITKSISQSKPTKKLAGFHFLRLPDAVRHRVYRLLLVRRSNIQIGDFDFGVEPRGFFRRTEYSLYDSKERRQRRTTYTVRLGKFEVPINFEVMLLNKTICTEAQRIFYGENTFAFLGTAESALSFFHDRASRLDTLRKIFMRYSCSTKSFKGCYNATCPIPLPSMTSAPAWRRIFNLFVHTSIGLEDFHLVLDDSFWHQLPEIKGAEAIFNKQGLCEPSYNSSNDRNFLQHVARLGGVNIRLTIDGDGGKRERVVFRRDLERRLQQHGFKRPYLADDSKPECTCRKKLLFECCIWDKQGKMRRG</sequence>
<evidence type="ECO:0000313" key="1">
    <source>
        <dbReference type="EMBL" id="TID23590.1"/>
    </source>
</evidence>
<accession>A0A4Z1PJN8</accession>
<dbReference type="AlphaFoldDB" id="A0A4Z1PJN8"/>
<keyword evidence="1" id="KW-0346">Stress response</keyword>
<gene>
    <name evidence="1" type="ORF">E6O75_ATG03226</name>
</gene>
<organism evidence="1 2">
    <name type="scientific">Venturia nashicola</name>
    <dbReference type="NCBI Taxonomy" id="86259"/>
    <lineage>
        <taxon>Eukaryota</taxon>
        <taxon>Fungi</taxon>
        <taxon>Dikarya</taxon>
        <taxon>Ascomycota</taxon>
        <taxon>Pezizomycotina</taxon>
        <taxon>Dothideomycetes</taxon>
        <taxon>Pleosporomycetidae</taxon>
        <taxon>Venturiales</taxon>
        <taxon>Venturiaceae</taxon>
        <taxon>Venturia</taxon>
    </lineage>
</organism>
<dbReference type="EMBL" id="SNSC02000006">
    <property type="protein sequence ID" value="TID23590.1"/>
    <property type="molecule type" value="Genomic_DNA"/>
</dbReference>
<dbReference type="Proteomes" id="UP000298493">
    <property type="component" value="Unassembled WGS sequence"/>
</dbReference>
<comment type="caution">
    <text evidence="1">The sequence shown here is derived from an EMBL/GenBank/DDBJ whole genome shotgun (WGS) entry which is preliminary data.</text>
</comment>
<evidence type="ECO:0000313" key="2">
    <source>
        <dbReference type="Proteomes" id="UP000298493"/>
    </source>
</evidence>
<protein>
    <submittedName>
        <fullName evidence="1">Heat shock protein</fullName>
    </submittedName>
</protein>
<name>A0A4Z1PJN8_9PEZI</name>
<reference evidence="1 2" key="1">
    <citation type="submission" date="2019-04" db="EMBL/GenBank/DDBJ databases">
        <title>High contiguity whole genome sequence and gene annotation resource for two Venturia nashicola isolates.</title>
        <authorList>
            <person name="Prokchorchik M."/>
            <person name="Won K."/>
            <person name="Lee Y."/>
            <person name="Choi E.D."/>
            <person name="Segonzac C."/>
            <person name="Sohn K.H."/>
        </authorList>
    </citation>
    <scope>NUCLEOTIDE SEQUENCE [LARGE SCALE GENOMIC DNA]</scope>
    <source>
        <strain evidence="1 2">PRI2</strain>
    </source>
</reference>